<evidence type="ECO:0000313" key="2">
    <source>
        <dbReference type="Proteomes" id="UP000002770"/>
    </source>
</evidence>
<evidence type="ECO:0000313" key="1">
    <source>
        <dbReference type="EMBL" id="EHL29010.1"/>
    </source>
</evidence>
<dbReference type="Proteomes" id="UP000002770">
    <property type="component" value="Unassembled WGS sequence"/>
</dbReference>
<dbReference type="HOGENOM" id="CLU_3345271_0_0_6"/>
<protein>
    <submittedName>
        <fullName evidence="1">Uncharacterized protein</fullName>
    </submittedName>
</protein>
<reference evidence="1 2" key="1">
    <citation type="journal article" date="2011" name="BMC Genomics">
        <title>Insight into cross-talk between intra-amoebal pathogens.</title>
        <authorList>
            <person name="Gimenez G."/>
            <person name="Bertelli C."/>
            <person name="Moliner C."/>
            <person name="Robert C."/>
            <person name="Raoult D."/>
            <person name="Fournier P.E."/>
            <person name="Greub G."/>
        </authorList>
    </citation>
    <scope>NUCLEOTIDE SEQUENCE [LARGE SCALE GENOMIC DNA]</scope>
    <source>
        <strain evidence="1 2">LLAP12</strain>
    </source>
</reference>
<gene>
    <name evidence="1" type="ORF">LDG_9008</name>
</gene>
<dbReference type="AlphaFoldDB" id="G9EUL0"/>
<name>G9EUL0_9GAMM</name>
<dbReference type="EMBL" id="JH413850">
    <property type="protein sequence ID" value="EHL29010.1"/>
    <property type="molecule type" value="Genomic_DNA"/>
</dbReference>
<dbReference type="InParanoid" id="G9EUL0"/>
<proteinExistence type="predicted"/>
<keyword evidence="2" id="KW-1185">Reference proteome</keyword>
<sequence length="37" mass="4304">MLASKTIRAKEAFMPSRRLRDSAKTFPQPERIEVLTK</sequence>
<accession>G9EUL0</accession>
<organism evidence="1 2">
    <name type="scientific">Legionella drancourtii LLAP12</name>
    <dbReference type="NCBI Taxonomy" id="658187"/>
    <lineage>
        <taxon>Bacteria</taxon>
        <taxon>Pseudomonadati</taxon>
        <taxon>Pseudomonadota</taxon>
        <taxon>Gammaproteobacteria</taxon>
        <taxon>Legionellales</taxon>
        <taxon>Legionellaceae</taxon>
        <taxon>Legionella</taxon>
    </lineage>
</organism>